<comment type="similarity">
    <text evidence="2">Belongs to the bZIP family. Maf subfamily.</text>
</comment>
<accession>A0AAJ7WD48</accession>
<evidence type="ECO:0000313" key="10">
    <source>
        <dbReference type="Proteomes" id="UP000694925"/>
    </source>
</evidence>
<dbReference type="InterPro" id="IPR046347">
    <property type="entry name" value="bZIP_sf"/>
</dbReference>
<dbReference type="RefSeq" id="XP_026671050.1">
    <property type="nucleotide sequence ID" value="XM_026815249.1"/>
</dbReference>
<evidence type="ECO:0000256" key="5">
    <source>
        <dbReference type="ARBA" id="ARBA00023125"/>
    </source>
</evidence>
<dbReference type="CTD" id="35227"/>
<dbReference type="GO" id="GO:0000978">
    <property type="term" value="F:RNA polymerase II cis-regulatory region sequence-specific DNA binding"/>
    <property type="evidence" value="ECO:0007669"/>
    <property type="project" value="TreeGrafter"/>
</dbReference>
<keyword evidence="3" id="KW-0678">Repressor</keyword>
<evidence type="ECO:0000313" key="11">
    <source>
        <dbReference type="RefSeq" id="XP_026671050.1"/>
    </source>
</evidence>
<dbReference type="PROSITE" id="PS50217">
    <property type="entry name" value="BZIP"/>
    <property type="match status" value="1"/>
</dbReference>
<feature type="compositionally biased region" description="Low complexity" evidence="8">
    <location>
        <begin position="187"/>
        <end position="231"/>
    </location>
</feature>
<dbReference type="AlphaFoldDB" id="A0AAJ7WD48"/>
<organism evidence="10 11">
    <name type="scientific">Ceratina calcarata</name>
    <dbReference type="NCBI Taxonomy" id="156304"/>
    <lineage>
        <taxon>Eukaryota</taxon>
        <taxon>Metazoa</taxon>
        <taxon>Ecdysozoa</taxon>
        <taxon>Arthropoda</taxon>
        <taxon>Hexapoda</taxon>
        <taxon>Insecta</taxon>
        <taxon>Pterygota</taxon>
        <taxon>Neoptera</taxon>
        <taxon>Endopterygota</taxon>
        <taxon>Hymenoptera</taxon>
        <taxon>Apocrita</taxon>
        <taxon>Aculeata</taxon>
        <taxon>Apoidea</taxon>
        <taxon>Anthophila</taxon>
        <taxon>Apidae</taxon>
        <taxon>Ceratina</taxon>
        <taxon>Zadontomerus</taxon>
    </lineage>
</organism>
<dbReference type="PANTHER" id="PTHR10129">
    <property type="entry name" value="TRANSCRIPTION FACTOR MAF"/>
    <property type="match status" value="1"/>
</dbReference>
<keyword evidence="4" id="KW-0805">Transcription regulation</keyword>
<reference evidence="11" key="1">
    <citation type="submission" date="2025-08" db="UniProtKB">
        <authorList>
            <consortium name="RefSeq"/>
        </authorList>
    </citation>
    <scope>IDENTIFICATION</scope>
    <source>
        <tissue evidence="11">Whole body</tissue>
    </source>
</reference>
<dbReference type="InterPro" id="IPR024874">
    <property type="entry name" value="Transcription_factor_Maf_fam"/>
</dbReference>
<keyword evidence="10" id="KW-1185">Reference proteome</keyword>
<dbReference type="InterPro" id="IPR004827">
    <property type="entry name" value="bZIP"/>
</dbReference>
<gene>
    <name evidence="11" type="primary">LOC108626990</name>
</gene>
<dbReference type="SUPFAM" id="SSF47454">
    <property type="entry name" value="A DNA-binding domain in eukaryotic transcription factors"/>
    <property type="match status" value="1"/>
</dbReference>
<protein>
    <submittedName>
        <fullName evidence="11">Transcription factor MafA-like isoform X2</fullName>
    </submittedName>
</protein>
<name>A0AAJ7WD48_9HYME</name>
<evidence type="ECO:0000256" key="1">
    <source>
        <dbReference type="ARBA" id="ARBA00004123"/>
    </source>
</evidence>
<evidence type="ECO:0000256" key="2">
    <source>
        <dbReference type="ARBA" id="ARBA00008500"/>
    </source>
</evidence>
<evidence type="ECO:0000256" key="4">
    <source>
        <dbReference type="ARBA" id="ARBA00023015"/>
    </source>
</evidence>
<evidence type="ECO:0000256" key="6">
    <source>
        <dbReference type="ARBA" id="ARBA00023163"/>
    </source>
</evidence>
<evidence type="ECO:0000256" key="7">
    <source>
        <dbReference type="ARBA" id="ARBA00023242"/>
    </source>
</evidence>
<evidence type="ECO:0000259" key="9">
    <source>
        <dbReference type="PROSITE" id="PS50217"/>
    </source>
</evidence>
<keyword evidence="5" id="KW-0238">DNA-binding</keyword>
<dbReference type="GO" id="GO:0000981">
    <property type="term" value="F:DNA-binding transcription factor activity, RNA polymerase II-specific"/>
    <property type="evidence" value="ECO:0007669"/>
    <property type="project" value="TreeGrafter"/>
</dbReference>
<dbReference type="InterPro" id="IPR008917">
    <property type="entry name" value="TF_DNA-bd_sf"/>
</dbReference>
<dbReference type="FunFam" id="1.20.5.170:FF:000011">
    <property type="entry name" value="Transcription factor MafG, putative"/>
    <property type="match status" value="1"/>
</dbReference>
<feature type="region of interest" description="Disordered" evidence="8">
    <location>
        <begin position="177"/>
        <end position="231"/>
    </location>
</feature>
<dbReference type="PANTHER" id="PTHR10129:SF44">
    <property type="entry name" value="TRAFFIC JAM, ISOFORM C"/>
    <property type="match status" value="1"/>
</dbReference>
<keyword evidence="7" id="KW-0539">Nucleus</keyword>
<dbReference type="Pfam" id="PF03131">
    <property type="entry name" value="bZIP_Maf"/>
    <property type="match status" value="1"/>
</dbReference>
<proteinExistence type="inferred from homology"/>
<feature type="region of interest" description="Disordered" evidence="8">
    <location>
        <begin position="115"/>
        <end position="142"/>
    </location>
</feature>
<feature type="domain" description="BZIP" evidence="9">
    <location>
        <begin position="108"/>
        <end position="171"/>
    </location>
</feature>
<dbReference type="Proteomes" id="UP000694925">
    <property type="component" value="Unplaced"/>
</dbReference>
<sequence length="231" mass="26144">MSGHIEYYGGAAGAGGGMLPAGGNGMSGMEDSMQSIQMQAARPMSVCSVSSCGASGPSPAHRTGNSLYSNCGNGNPQEELLNDELLMSLSVRELNKRLHGCPREEVVRLKQKRRTLKNRGYAQNCRSKRLQQRHDLETTNRNLQNDLQRLKLELARTQQERDLYKQRCEMLRTRQNHNHNHNHNHHQQQASQQQQQQQQAPQPHQTQNQQQPQQQSQQQHQPAPASPEVYL</sequence>
<keyword evidence="6" id="KW-0804">Transcription</keyword>
<dbReference type="CDD" id="cd14718">
    <property type="entry name" value="bZIP_Maf_large"/>
    <property type="match status" value="1"/>
</dbReference>
<comment type="subcellular location">
    <subcellularLocation>
        <location evidence="1">Nucleus</location>
    </subcellularLocation>
</comment>
<dbReference type="GeneID" id="108626990"/>
<dbReference type="GO" id="GO:0005634">
    <property type="term" value="C:nucleus"/>
    <property type="evidence" value="ECO:0007669"/>
    <property type="project" value="UniProtKB-SubCell"/>
</dbReference>
<dbReference type="Gene3D" id="1.20.5.170">
    <property type="match status" value="1"/>
</dbReference>
<dbReference type="SUPFAM" id="SSF57959">
    <property type="entry name" value="Leucine zipper domain"/>
    <property type="match status" value="1"/>
</dbReference>
<evidence type="ECO:0000256" key="8">
    <source>
        <dbReference type="SAM" id="MobiDB-lite"/>
    </source>
</evidence>
<feature type="compositionally biased region" description="Basic residues" evidence="8">
    <location>
        <begin position="177"/>
        <end position="186"/>
    </location>
</feature>
<dbReference type="InterPro" id="IPR004826">
    <property type="entry name" value="bZIP_Maf"/>
</dbReference>
<evidence type="ECO:0000256" key="3">
    <source>
        <dbReference type="ARBA" id="ARBA00022491"/>
    </source>
</evidence>